<evidence type="ECO:0000313" key="1">
    <source>
        <dbReference type="Proteomes" id="UP000887565"/>
    </source>
</evidence>
<dbReference type="WBParaSite" id="nRc.2.0.1.t18536-RA">
    <property type="protein sequence ID" value="nRc.2.0.1.t18536-RA"/>
    <property type="gene ID" value="nRc.2.0.1.g18536"/>
</dbReference>
<name>A0A915IYN1_ROMCU</name>
<keyword evidence="1" id="KW-1185">Reference proteome</keyword>
<organism evidence="1 2">
    <name type="scientific">Romanomermis culicivorax</name>
    <name type="common">Nematode worm</name>
    <dbReference type="NCBI Taxonomy" id="13658"/>
    <lineage>
        <taxon>Eukaryota</taxon>
        <taxon>Metazoa</taxon>
        <taxon>Ecdysozoa</taxon>
        <taxon>Nematoda</taxon>
        <taxon>Enoplea</taxon>
        <taxon>Dorylaimia</taxon>
        <taxon>Mermithida</taxon>
        <taxon>Mermithoidea</taxon>
        <taxon>Mermithidae</taxon>
        <taxon>Romanomermis</taxon>
    </lineage>
</organism>
<dbReference type="Proteomes" id="UP000887565">
    <property type="component" value="Unplaced"/>
</dbReference>
<dbReference type="InterPro" id="IPR035940">
    <property type="entry name" value="CAP_sf"/>
</dbReference>
<protein>
    <submittedName>
        <fullName evidence="2">SCP domain-containing protein</fullName>
    </submittedName>
</protein>
<dbReference type="Gene3D" id="3.40.33.10">
    <property type="entry name" value="CAP"/>
    <property type="match status" value="1"/>
</dbReference>
<dbReference type="AlphaFoldDB" id="A0A915IYN1"/>
<proteinExistence type="predicted"/>
<sequence length="136" mass="14934">MALQIVFLTSLYSSREYGEVNKADCRNFTQLIWKSTLRLGASRIWLQSKNLVAVVAFYTPRGNKNGPGEFAKNILPPKVHHHQPHLCAQDSSGDQGPANCARSATVVTSDYGSSSDQGLNQITSNMNRNLNLNING</sequence>
<dbReference type="SUPFAM" id="SSF55797">
    <property type="entry name" value="PR-1-like"/>
    <property type="match status" value="1"/>
</dbReference>
<evidence type="ECO:0000313" key="2">
    <source>
        <dbReference type="WBParaSite" id="nRc.2.0.1.t18536-RA"/>
    </source>
</evidence>
<reference evidence="2" key="1">
    <citation type="submission" date="2022-11" db="UniProtKB">
        <authorList>
            <consortium name="WormBaseParasite"/>
        </authorList>
    </citation>
    <scope>IDENTIFICATION</scope>
</reference>
<accession>A0A915IYN1</accession>